<dbReference type="AlphaFoldDB" id="A0A9P6AYB4"/>
<keyword evidence="2" id="KW-1185">Reference proteome</keyword>
<name>A0A9P6AYB4_9AGAM</name>
<evidence type="ECO:0000313" key="2">
    <source>
        <dbReference type="Proteomes" id="UP000886523"/>
    </source>
</evidence>
<sequence>PNWLDAQVDQLQNAEFGPQWGALINMWLELEETLGFPLEGKALSNQNHPKSITDWIQCAQCRREKFKPSINPKVFGVQWWKWWSTLQPAWRNKSPDGIVLAGQNVVSDWTCLMLGRKNGILAIMISLQWWREALVGEN</sequence>
<protein>
    <submittedName>
        <fullName evidence="1">Uncharacterized protein</fullName>
    </submittedName>
</protein>
<feature type="non-terminal residue" evidence="1">
    <location>
        <position position="1"/>
    </location>
</feature>
<dbReference type="EMBL" id="MU128978">
    <property type="protein sequence ID" value="KAF9513001.1"/>
    <property type="molecule type" value="Genomic_DNA"/>
</dbReference>
<proteinExistence type="predicted"/>
<feature type="non-terminal residue" evidence="1">
    <location>
        <position position="138"/>
    </location>
</feature>
<comment type="caution">
    <text evidence="1">The sequence shown here is derived from an EMBL/GenBank/DDBJ whole genome shotgun (WGS) entry which is preliminary data.</text>
</comment>
<evidence type="ECO:0000313" key="1">
    <source>
        <dbReference type="EMBL" id="KAF9513001.1"/>
    </source>
</evidence>
<organism evidence="1 2">
    <name type="scientific">Hydnum rufescens UP504</name>
    <dbReference type="NCBI Taxonomy" id="1448309"/>
    <lineage>
        <taxon>Eukaryota</taxon>
        <taxon>Fungi</taxon>
        <taxon>Dikarya</taxon>
        <taxon>Basidiomycota</taxon>
        <taxon>Agaricomycotina</taxon>
        <taxon>Agaricomycetes</taxon>
        <taxon>Cantharellales</taxon>
        <taxon>Hydnaceae</taxon>
        <taxon>Hydnum</taxon>
    </lineage>
</organism>
<reference evidence="1" key="1">
    <citation type="journal article" date="2020" name="Nat. Commun.">
        <title>Large-scale genome sequencing of mycorrhizal fungi provides insights into the early evolution of symbiotic traits.</title>
        <authorList>
            <person name="Miyauchi S."/>
            <person name="Kiss E."/>
            <person name="Kuo A."/>
            <person name="Drula E."/>
            <person name="Kohler A."/>
            <person name="Sanchez-Garcia M."/>
            <person name="Morin E."/>
            <person name="Andreopoulos B."/>
            <person name="Barry K.W."/>
            <person name="Bonito G."/>
            <person name="Buee M."/>
            <person name="Carver A."/>
            <person name="Chen C."/>
            <person name="Cichocki N."/>
            <person name="Clum A."/>
            <person name="Culley D."/>
            <person name="Crous P.W."/>
            <person name="Fauchery L."/>
            <person name="Girlanda M."/>
            <person name="Hayes R.D."/>
            <person name="Keri Z."/>
            <person name="LaButti K."/>
            <person name="Lipzen A."/>
            <person name="Lombard V."/>
            <person name="Magnuson J."/>
            <person name="Maillard F."/>
            <person name="Murat C."/>
            <person name="Nolan M."/>
            <person name="Ohm R.A."/>
            <person name="Pangilinan J."/>
            <person name="Pereira M.F."/>
            <person name="Perotto S."/>
            <person name="Peter M."/>
            <person name="Pfister S."/>
            <person name="Riley R."/>
            <person name="Sitrit Y."/>
            <person name="Stielow J.B."/>
            <person name="Szollosi G."/>
            <person name="Zifcakova L."/>
            <person name="Stursova M."/>
            <person name="Spatafora J.W."/>
            <person name="Tedersoo L."/>
            <person name="Vaario L.M."/>
            <person name="Yamada A."/>
            <person name="Yan M."/>
            <person name="Wang P."/>
            <person name="Xu J."/>
            <person name="Bruns T."/>
            <person name="Baldrian P."/>
            <person name="Vilgalys R."/>
            <person name="Dunand C."/>
            <person name="Henrissat B."/>
            <person name="Grigoriev I.V."/>
            <person name="Hibbett D."/>
            <person name="Nagy L.G."/>
            <person name="Martin F.M."/>
        </authorList>
    </citation>
    <scope>NUCLEOTIDE SEQUENCE</scope>
    <source>
        <strain evidence="1">UP504</strain>
    </source>
</reference>
<accession>A0A9P6AYB4</accession>
<dbReference type="Proteomes" id="UP000886523">
    <property type="component" value="Unassembled WGS sequence"/>
</dbReference>
<dbReference type="OrthoDB" id="2683861at2759"/>
<gene>
    <name evidence="1" type="ORF">BS47DRAFT_1273544</name>
</gene>